<dbReference type="EMBL" id="CACRXK020002150">
    <property type="protein sequence ID" value="CAB3992916.1"/>
    <property type="molecule type" value="Genomic_DNA"/>
</dbReference>
<dbReference type="GO" id="GO:0003730">
    <property type="term" value="F:mRNA 3'-UTR binding"/>
    <property type="evidence" value="ECO:0007669"/>
    <property type="project" value="TreeGrafter"/>
</dbReference>
<feature type="region of interest" description="Disordered" evidence="3">
    <location>
        <begin position="346"/>
        <end position="589"/>
    </location>
</feature>
<feature type="compositionally biased region" description="Polar residues" evidence="3">
    <location>
        <begin position="470"/>
        <end position="500"/>
    </location>
</feature>
<dbReference type="InterPro" id="IPR012677">
    <property type="entry name" value="Nucleotide-bd_a/b_plait_sf"/>
</dbReference>
<dbReference type="Gene3D" id="1.10.10.10">
    <property type="entry name" value="Winged helix-like DNA-binding domain superfamily/Winged helix DNA-binding domain"/>
    <property type="match status" value="1"/>
</dbReference>
<dbReference type="InterPro" id="IPR045180">
    <property type="entry name" value="La_dom_prot"/>
</dbReference>
<dbReference type="SMART" id="SM00360">
    <property type="entry name" value="RRM"/>
    <property type="match status" value="1"/>
</dbReference>
<evidence type="ECO:0000256" key="1">
    <source>
        <dbReference type="ARBA" id="ARBA00022553"/>
    </source>
</evidence>
<dbReference type="AlphaFoldDB" id="A0A7D9HX28"/>
<dbReference type="InterPro" id="IPR000504">
    <property type="entry name" value="RRM_dom"/>
</dbReference>
<dbReference type="PROSITE" id="PS50961">
    <property type="entry name" value="HTH_LA"/>
    <property type="match status" value="1"/>
</dbReference>
<dbReference type="InterPro" id="IPR036388">
    <property type="entry name" value="WH-like_DNA-bd_sf"/>
</dbReference>
<feature type="compositionally biased region" description="Basic and acidic residues" evidence="3">
    <location>
        <begin position="46"/>
        <end position="61"/>
    </location>
</feature>
<accession>A0A7D9HX28</accession>
<comment type="caution">
    <text evidence="4">The sequence shown here is derived from an EMBL/GenBank/DDBJ whole genome shotgun (WGS) entry which is preliminary data.</text>
</comment>
<dbReference type="Pfam" id="PF05383">
    <property type="entry name" value="La"/>
    <property type="match status" value="1"/>
</dbReference>
<reference evidence="4" key="1">
    <citation type="submission" date="2020-04" db="EMBL/GenBank/DDBJ databases">
        <authorList>
            <person name="Alioto T."/>
            <person name="Alioto T."/>
            <person name="Gomez Garrido J."/>
        </authorList>
    </citation>
    <scope>NUCLEOTIDE SEQUENCE</scope>
    <source>
        <strain evidence="4">A484AB</strain>
    </source>
</reference>
<dbReference type="PANTHER" id="PTHR22792">
    <property type="entry name" value="LUPUS LA PROTEIN-RELATED"/>
    <property type="match status" value="1"/>
</dbReference>
<dbReference type="CDD" id="cd12430">
    <property type="entry name" value="RRM_LARP4_5_like"/>
    <property type="match status" value="1"/>
</dbReference>
<name>A0A7D9HX28_PARCT</name>
<feature type="region of interest" description="Disordered" evidence="3">
    <location>
        <begin position="1"/>
        <end position="83"/>
    </location>
</feature>
<sequence length="625" mass="70114">MSSATTSSATEVDITISKKSPPSSEDQKGHLNPDAAVFETGSVSKDSLKKPETQRDQEPKEQMPSPLPTPGGDGGVIVNGGEPSVFVEPRAGARQNIPEHIKPDELSKDELRTLVRQQLEYYFSRENLAGDTYLVSQMDSDQYVLIQIVANFNQMKKLTNDIELVKEAIKESAYLQMDESLTKMRPNMKRCIVILREVPESTSVEEVEELFSGEGCPKYISCEPAHNNYWYIQFESEDCAQKAYRYLREDIKTFKGKPIMARIKAKPIPRAGSNFIQKNGMRQTNEPPTIPPISSPAFRYPVSPIYGNHQGYSFFQPGVMTQWAAGQHYFDPTLIPTLANNAYHSHNFNKGNNHQGNRPYYQNNRNRNQTRSYRDPSDRVEKDTLPHRPRAHSTNGTTNTTNSSTTTTNSVPSKSPSNTTSSSFTNWRRNEEDYRPGSRVRRRRGSSEDIRTSRSPIPQEPQRSKDDSHFNLSNAQFPPLPSANTFKTSDLPLQSPSTRQDYNKVASSPPVSPPVTPTSTVKVTTTKPDKEETKDKTTNETSETPAKKEDTRKTEPTKKVSEPEVNSKDNIKDNPKTTPLDKTKETSLSEKLSYAQIAQKKAMQNKQQTTTTTAATVTTSTNAQS</sequence>
<keyword evidence="5" id="KW-1185">Reference proteome</keyword>
<gene>
    <name evidence="4" type="ORF">PACLA_8A001544</name>
</gene>
<dbReference type="SUPFAM" id="SSF46785">
    <property type="entry name" value="Winged helix' DNA-binding domain"/>
    <property type="match status" value="1"/>
</dbReference>
<feature type="compositionally biased region" description="Basic and acidic residues" evidence="3">
    <location>
        <begin position="545"/>
        <end position="588"/>
    </location>
</feature>
<feature type="compositionally biased region" description="Low complexity" evidence="3">
    <location>
        <begin position="517"/>
        <end position="526"/>
    </location>
</feature>
<feature type="compositionally biased region" description="Basic and acidic residues" evidence="3">
    <location>
        <begin position="372"/>
        <end position="386"/>
    </location>
</feature>
<dbReference type="InterPro" id="IPR036390">
    <property type="entry name" value="WH_DNA-bd_sf"/>
</dbReference>
<dbReference type="InterPro" id="IPR035979">
    <property type="entry name" value="RBD_domain_sf"/>
</dbReference>
<evidence type="ECO:0000256" key="2">
    <source>
        <dbReference type="ARBA" id="ARBA00022884"/>
    </source>
</evidence>
<feature type="compositionally biased region" description="Low complexity" evidence="3">
    <location>
        <begin position="393"/>
        <end position="426"/>
    </location>
</feature>
<dbReference type="Gene3D" id="3.30.70.330">
    <property type="match status" value="1"/>
</dbReference>
<evidence type="ECO:0000313" key="4">
    <source>
        <dbReference type="EMBL" id="CAB3992916.1"/>
    </source>
</evidence>
<dbReference type="InterPro" id="IPR058699">
    <property type="entry name" value="RRM_LARP4/4B"/>
</dbReference>
<feature type="compositionally biased region" description="Basic and acidic residues" evidence="3">
    <location>
        <begin position="527"/>
        <end position="538"/>
    </location>
</feature>
<protein>
    <submittedName>
        <fullName evidence="4">La-related CG11505 isoform X1</fullName>
    </submittedName>
</protein>
<keyword evidence="1" id="KW-0597">Phosphoprotein</keyword>
<dbReference type="Proteomes" id="UP001152795">
    <property type="component" value="Unassembled WGS sequence"/>
</dbReference>
<feature type="region of interest" description="Disordered" evidence="3">
    <location>
        <begin position="601"/>
        <end position="625"/>
    </location>
</feature>
<dbReference type="PANTHER" id="PTHR22792:SF131">
    <property type="entry name" value="LA-RELATED PROTEIN LARP4B"/>
    <property type="match status" value="1"/>
</dbReference>
<organism evidence="4 5">
    <name type="scientific">Paramuricea clavata</name>
    <name type="common">Red gorgonian</name>
    <name type="synonym">Violescent sea-whip</name>
    <dbReference type="NCBI Taxonomy" id="317549"/>
    <lineage>
        <taxon>Eukaryota</taxon>
        <taxon>Metazoa</taxon>
        <taxon>Cnidaria</taxon>
        <taxon>Anthozoa</taxon>
        <taxon>Octocorallia</taxon>
        <taxon>Malacalcyonacea</taxon>
        <taxon>Plexauridae</taxon>
        <taxon>Paramuricea</taxon>
    </lineage>
</organism>
<dbReference type="GO" id="GO:0010494">
    <property type="term" value="C:cytoplasmic stress granule"/>
    <property type="evidence" value="ECO:0007669"/>
    <property type="project" value="TreeGrafter"/>
</dbReference>
<evidence type="ECO:0000256" key="3">
    <source>
        <dbReference type="SAM" id="MobiDB-lite"/>
    </source>
</evidence>
<evidence type="ECO:0000313" key="5">
    <source>
        <dbReference type="Proteomes" id="UP001152795"/>
    </source>
</evidence>
<dbReference type="InterPro" id="IPR006630">
    <property type="entry name" value="La_HTH"/>
</dbReference>
<dbReference type="SUPFAM" id="SSF54928">
    <property type="entry name" value="RNA-binding domain, RBD"/>
    <property type="match status" value="1"/>
</dbReference>
<feature type="compositionally biased region" description="Polar residues" evidence="3">
    <location>
        <begin position="1"/>
        <end position="10"/>
    </location>
</feature>
<dbReference type="SMART" id="SM00715">
    <property type="entry name" value="LA"/>
    <property type="match status" value="1"/>
</dbReference>
<feature type="compositionally biased region" description="Low complexity" evidence="3">
    <location>
        <begin position="355"/>
        <end position="371"/>
    </location>
</feature>
<dbReference type="GO" id="GO:0005829">
    <property type="term" value="C:cytosol"/>
    <property type="evidence" value="ECO:0007669"/>
    <property type="project" value="TreeGrafter"/>
</dbReference>
<dbReference type="Pfam" id="PF26088">
    <property type="entry name" value="RRM_LARP4"/>
    <property type="match status" value="1"/>
</dbReference>
<dbReference type="OrthoDB" id="5969393at2759"/>
<dbReference type="GO" id="GO:0045727">
    <property type="term" value="P:positive regulation of translation"/>
    <property type="evidence" value="ECO:0007669"/>
    <property type="project" value="TreeGrafter"/>
</dbReference>
<proteinExistence type="predicted"/>
<keyword evidence="2" id="KW-0694">RNA-binding</keyword>